<proteinExistence type="predicted"/>
<name>A0A9P9WDP5_9PEZI</name>
<evidence type="ECO:0000313" key="2">
    <source>
        <dbReference type="Proteomes" id="UP000829685"/>
    </source>
</evidence>
<dbReference type="AlphaFoldDB" id="A0A9P9WDP5"/>
<evidence type="ECO:0000313" key="1">
    <source>
        <dbReference type="EMBL" id="KAI1858594.1"/>
    </source>
</evidence>
<dbReference type="InterPro" id="IPR009003">
    <property type="entry name" value="Peptidase_S1_PA"/>
</dbReference>
<reference evidence="1" key="1">
    <citation type="submission" date="2021-03" db="EMBL/GenBank/DDBJ databases">
        <title>Revisited historic fungal species revealed as producer of novel bioactive compounds through whole genome sequencing and comparative genomics.</title>
        <authorList>
            <person name="Vignolle G.A."/>
            <person name="Hochenegger N."/>
            <person name="Mach R.L."/>
            <person name="Mach-Aigner A.R."/>
            <person name="Javad Rahimi M."/>
            <person name="Salim K.A."/>
            <person name="Chan C.M."/>
            <person name="Lim L.B.L."/>
            <person name="Cai F."/>
            <person name="Druzhinina I.S."/>
            <person name="U'Ren J.M."/>
            <person name="Derntl C."/>
        </authorList>
    </citation>
    <scope>NUCLEOTIDE SEQUENCE</scope>
    <source>
        <strain evidence="1">TUCIM 5799</strain>
    </source>
</reference>
<protein>
    <submittedName>
        <fullName evidence="1">Uncharacterized protein</fullName>
    </submittedName>
</protein>
<gene>
    <name evidence="1" type="ORF">JX265_010687</name>
</gene>
<dbReference type="EMBL" id="JAFIMR010000036">
    <property type="protein sequence ID" value="KAI1858594.1"/>
    <property type="molecule type" value="Genomic_DNA"/>
</dbReference>
<dbReference type="SUPFAM" id="SSF50494">
    <property type="entry name" value="Trypsin-like serine proteases"/>
    <property type="match status" value="1"/>
</dbReference>
<organism evidence="1 2">
    <name type="scientific">Neoarthrinium moseri</name>
    <dbReference type="NCBI Taxonomy" id="1658444"/>
    <lineage>
        <taxon>Eukaryota</taxon>
        <taxon>Fungi</taxon>
        <taxon>Dikarya</taxon>
        <taxon>Ascomycota</taxon>
        <taxon>Pezizomycotina</taxon>
        <taxon>Sordariomycetes</taxon>
        <taxon>Xylariomycetidae</taxon>
        <taxon>Amphisphaeriales</taxon>
        <taxon>Apiosporaceae</taxon>
        <taxon>Neoarthrinium</taxon>
    </lineage>
</organism>
<accession>A0A9P9WDP5</accession>
<comment type="caution">
    <text evidence="1">The sequence shown here is derived from an EMBL/GenBank/DDBJ whole genome shotgun (WGS) entry which is preliminary data.</text>
</comment>
<keyword evidence="2" id="KW-1185">Reference proteome</keyword>
<dbReference type="Proteomes" id="UP000829685">
    <property type="component" value="Unassembled WGS sequence"/>
</dbReference>
<sequence length="516" mass="57352">MSTPQVVRVAISPVVTSTPASYKRRVVPSAEAYASKRSLILTTPTKRPAKQGNQLSVERFYPKNLFLRHTANIVEEFVHGHAAPAREDENKAAWHVRHVLLPMNLRDPGTDIFHGEARDLLYSLFPGTQNVTEPPSMSYLLFQVKELPKKPWPLTIGGRPFVIADETQQGRVTLFPRLNLGNIQISICNGRFNAQAPMTNEILRQIAAETDKYFEKNIPKLEFIELMFTSDRNFYVVVADHADINSLRPLLPGKIAGCPAGYLRDHELHRPPWTDRKPKRPIAPQPVSGVVDRTAYDTLRPGVMISSSKLVEHGHPSELSTSSGVLVKDHHGNQFMTATSHGIGQNTTVFQTGRPERTIGKAAIDVAFTDIALVDLARDVVFENETFESNGTAPKFTRLAKSTDPVRMGHDCYLNSPYTGHLDGIIMMKSVKLETAMRFEAQKRYIIYDWAWMGQGGTRIPDGTCGSAIWDSDGVVLGFFHFYIEQGPWAGHAASVSASELEANESEGRAGWILAV</sequence>